<evidence type="ECO:0000256" key="2">
    <source>
        <dbReference type="SAM" id="Phobius"/>
    </source>
</evidence>
<gene>
    <name evidence="3" type="ORF">cyc_05841</name>
</gene>
<feature type="transmembrane region" description="Helical" evidence="2">
    <location>
        <begin position="85"/>
        <end position="106"/>
    </location>
</feature>
<organism evidence="3 4">
    <name type="scientific">Cyclospora cayetanensis</name>
    <dbReference type="NCBI Taxonomy" id="88456"/>
    <lineage>
        <taxon>Eukaryota</taxon>
        <taxon>Sar</taxon>
        <taxon>Alveolata</taxon>
        <taxon>Apicomplexa</taxon>
        <taxon>Conoidasida</taxon>
        <taxon>Coccidia</taxon>
        <taxon>Eucoccidiorida</taxon>
        <taxon>Eimeriorina</taxon>
        <taxon>Eimeriidae</taxon>
        <taxon>Cyclospora</taxon>
    </lineage>
</organism>
<evidence type="ECO:0000256" key="1">
    <source>
        <dbReference type="SAM" id="MobiDB-lite"/>
    </source>
</evidence>
<keyword evidence="4" id="KW-1185">Reference proteome</keyword>
<evidence type="ECO:0000313" key="3">
    <source>
        <dbReference type="EMBL" id="OEH76948.1"/>
    </source>
</evidence>
<evidence type="ECO:0008006" key="5">
    <source>
        <dbReference type="Google" id="ProtNLM"/>
    </source>
</evidence>
<feature type="compositionally biased region" description="Polar residues" evidence="1">
    <location>
        <begin position="334"/>
        <end position="345"/>
    </location>
</feature>
<protein>
    <recommendedName>
        <fullName evidence="5">Transmembrane protein</fullName>
    </recommendedName>
</protein>
<feature type="transmembrane region" description="Helical" evidence="2">
    <location>
        <begin position="468"/>
        <end position="491"/>
    </location>
</feature>
<proteinExistence type="predicted"/>
<dbReference type="InParanoid" id="A0A1D3D0G5"/>
<feature type="region of interest" description="Disordered" evidence="1">
    <location>
        <begin position="274"/>
        <end position="409"/>
    </location>
</feature>
<comment type="caution">
    <text evidence="3">The sequence shown here is derived from an EMBL/GenBank/DDBJ whole genome shotgun (WGS) entry which is preliminary data.</text>
</comment>
<dbReference type="EMBL" id="JROU02001275">
    <property type="protein sequence ID" value="OEH76948.1"/>
    <property type="molecule type" value="Genomic_DNA"/>
</dbReference>
<feature type="transmembrane region" description="Helical" evidence="2">
    <location>
        <begin position="160"/>
        <end position="180"/>
    </location>
</feature>
<sequence length="509" mass="54566">MSVAAGTRRSLLHDVLSHAEVVELGLDGSIDDLPPLTTRLTPSSARAVAVFSWCYFLCFWSEVAALARHVALSDSQTLLPGPRHFIFVALCTGFLVAAEFGMYCYLKTSNTVPDGGGAGVNQFNPSVTCAVAHFALSAAARMCLFLELLFLLHAFVLPTPMLLCASFTVCLTAGVVPFLLQLRLLVGCLCGDAFDPLQWSTCIPLSSLGAVLSRTLRLCSAVAFKGLHGMLQVARRARCRVVSVVGRCGGRVVPRQVTAASSRRPDLSCCAPGSDSSACEDFDSREPGAPAGSGRDEEEATHKELPTGAGTSRLGAWEPALASGESGRDELNRANASLPSSSCTVSMRMEWPNGPAEESQGAAARAALLDRCSAEDPSRGGHTASTREPSVERQRPPVHSETRNRDSSRMFVSPPDALRLANCLLFLGVPALTLQFKVNFLPLEQLEAHEFLTSMVSLVRLYSGEFCMMLYVIFGLCTFVSASIPFSPWALSYAPRWGSLLSVHRDVSA</sequence>
<accession>A0A1D3D0G5</accession>
<feature type="compositionally biased region" description="Basic and acidic residues" evidence="1">
    <location>
        <begin position="389"/>
        <end position="408"/>
    </location>
</feature>
<reference evidence="3 4" key="1">
    <citation type="journal article" date="2016" name="BMC Genomics">
        <title>Comparative genomics reveals Cyclospora cayetanensis possesses coccidia-like metabolism and invasion components but unique surface antigens.</title>
        <authorList>
            <person name="Liu S."/>
            <person name="Wang L."/>
            <person name="Zheng H."/>
            <person name="Xu Z."/>
            <person name="Roellig D.M."/>
            <person name="Li N."/>
            <person name="Frace M.A."/>
            <person name="Tang K."/>
            <person name="Arrowood M.J."/>
            <person name="Moss D.M."/>
            <person name="Zhang L."/>
            <person name="Feng Y."/>
            <person name="Xiao L."/>
        </authorList>
    </citation>
    <scope>NUCLEOTIDE SEQUENCE [LARGE SCALE GENOMIC DNA]</scope>
    <source>
        <strain evidence="3 4">CHN_HEN01</strain>
    </source>
</reference>
<feature type="transmembrane region" description="Helical" evidence="2">
    <location>
        <begin position="127"/>
        <end position="154"/>
    </location>
</feature>
<name>A0A1D3D0G5_9EIME</name>
<dbReference type="AlphaFoldDB" id="A0A1D3D0G5"/>
<dbReference type="VEuPathDB" id="ToxoDB:LOC34622132"/>
<keyword evidence="2" id="KW-0812">Transmembrane</keyword>
<keyword evidence="2" id="KW-0472">Membrane</keyword>
<feature type="compositionally biased region" description="Low complexity" evidence="1">
    <location>
        <begin position="356"/>
        <end position="371"/>
    </location>
</feature>
<dbReference type="Proteomes" id="UP000095192">
    <property type="component" value="Unassembled WGS sequence"/>
</dbReference>
<keyword evidence="2" id="KW-1133">Transmembrane helix</keyword>
<dbReference type="VEuPathDB" id="ToxoDB:cyc_05841"/>
<evidence type="ECO:0000313" key="4">
    <source>
        <dbReference type="Proteomes" id="UP000095192"/>
    </source>
</evidence>
<feature type="transmembrane region" description="Helical" evidence="2">
    <location>
        <begin position="47"/>
        <end position="65"/>
    </location>
</feature>